<evidence type="ECO:0000313" key="3">
    <source>
        <dbReference type="EMBL" id="GFR51682.1"/>
    </source>
</evidence>
<feature type="region of interest" description="Disordered" evidence="2">
    <location>
        <begin position="477"/>
        <end position="514"/>
    </location>
</feature>
<feature type="non-terminal residue" evidence="3">
    <location>
        <position position="1"/>
    </location>
</feature>
<feature type="compositionally biased region" description="Low complexity" evidence="2">
    <location>
        <begin position="197"/>
        <end position="219"/>
    </location>
</feature>
<feature type="region of interest" description="Disordered" evidence="2">
    <location>
        <begin position="192"/>
        <end position="229"/>
    </location>
</feature>
<name>A0AAD3HSX7_9CHLO</name>
<evidence type="ECO:0000256" key="1">
    <source>
        <dbReference type="SAM" id="Coils"/>
    </source>
</evidence>
<sequence>VISMPSLLPSVMQWVWLLPHFILDHLMTSLAALLTRLVLLVWPEGAPGIPLLAPPAAAAAATAQPAAAATSPTSPTAAAGAAITAAANTALDPDREHLNISPSGAPGGSSSRPPPPAAAAAAAGGSEAAPATTTTTTAHAAPAVASAGPLAVCQLSLPNRHLRQTFTNLFAALASGMADPRLAALLRGRTIPPSLPPSSSAAAATALPSRRSSSPAAADPHPDGQRDEEDCMAVDGAAERGAAAAAAAAGVSVTTAGGEQDEEEECQLPPTSLPARLVRVVEEGRSDEVECKVALELMEEMFAACEAAAAAAAAAGGAGEAAAAGGLAAAAAGRGMDGDVEQQQQEEEEEEVPDLAGDALAAGLLRALGGVGVFPALMTEAGAAGLAAYVRLTVRLVRLAALSPPSGGCTPLAPRLRESGVPASVAYVAFWPPTRPSLKLEALQALLQLVSLDRSMAAAVAAMPNFPIALSNMLLGGDPDTRKPGAAKPSQTKKPKKKGSAAATAAAAGGGGVGGAEGGGGGGGGGSAGGGGGRTALTIREDLQKTALAILCVVLEVAVEEEKVWHPLVESGMLPRLLQHCPAFPMQPGLLVGLLDALRSTLTGRHPRHDGSDDSDGDDGGNEDGGAAAADVVTLGALQAACAPYVLPLLQHGDPWVAASAAALLLGLLRDMERYRRTVEDLEQGNEILRALVAAGAAAVDGADEVAATRAAAAAVAAAAATAKGTRESSPAAAATSGAAAASDGG</sequence>
<feature type="compositionally biased region" description="Acidic residues" evidence="2">
    <location>
        <begin position="613"/>
        <end position="622"/>
    </location>
</feature>
<organism evidence="3 4">
    <name type="scientific">Astrephomene gubernaculifera</name>
    <dbReference type="NCBI Taxonomy" id="47775"/>
    <lineage>
        <taxon>Eukaryota</taxon>
        <taxon>Viridiplantae</taxon>
        <taxon>Chlorophyta</taxon>
        <taxon>core chlorophytes</taxon>
        <taxon>Chlorophyceae</taxon>
        <taxon>CS clade</taxon>
        <taxon>Chlamydomonadales</taxon>
        <taxon>Astrephomenaceae</taxon>
        <taxon>Astrephomene</taxon>
    </lineage>
</organism>
<evidence type="ECO:0000256" key="2">
    <source>
        <dbReference type="SAM" id="MobiDB-lite"/>
    </source>
</evidence>
<feature type="compositionally biased region" description="Low complexity" evidence="2">
    <location>
        <begin position="118"/>
        <end position="137"/>
    </location>
</feature>
<feature type="compositionally biased region" description="Low complexity" evidence="2">
    <location>
        <begin position="102"/>
        <end position="111"/>
    </location>
</feature>
<feature type="non-terminal residue" evidence="3">
    <location>
        <position position="746"/>
    </location>
</feature>
<feature type="region of interest" description="Disordered" evidence="2">
    <location>
        <begin position="603"/>
        <end position="626"/>
    </location>
</feature>
<reference evidence="3 4" key="1">
    <citation type="journal article" date="2021" name="Sci. Rep.">
        <title>Genome sequencing of the multicellular alga Astrephomene provides insights into convergent evolution of germ-soma differentiation.</title>
        <authorList>
            <person name="Yamashita S."/>
            <person name="Yamamoto K."/>
            <person name="Matsuzaki R."/>
            <person name="Suzuki S."/>
            <person name="Yamaguchi H."/>
            <person name="Hirooka S."/>
            <person name="Minakuchi Y."/>
            <person name="Miyagishima S."/>
            <person name="Kawachi M."/>
            <person name="Toyoda A."/>
            <person name="Nozaki H."/>
        </authorList>
    </citation>
    <scope>NUCLEOTIDE SEQUENCE [LARGE SCALE GENOMIC DNA]</scope>
    <source>
        <strain evidence="3 4">NIES-4017</strain>
    </source>
</reference>
<dbReference type="Proteomes" id="UP001054857">
    <property type="component" value="Unassembled WGS sequence"/>
</dbReference>
<gene>
    <name evidence="3" type="ORF">Agub_g14125</name>
</gene>
<protein>
    <submittedName>
        <fullName evidence="3">Uncharacterized protein</fullName>
    </submittedName>
</protein>
<dbReference type="AlphaFoldDB" id="A0AAD3HSX7"/>
<feature type="region of interest" description="Disordered" evidence="2">
    <location>
        <begin position="723"/>
        <end position="746"/>
    </location>
</feature>
<keyword evidence="1" id="KW-0175">Coiled coil</keyword>
<proteinExistence type="predicted"/>
<evidence type="ECO:0000313" key="4">
    <source>
        <dbReference type="Proteomes" id="UP001054857"/>
    </source>
</evidence>
<accession>A0AAD3HSX7</accession>
<comment type="caution">
    <text evidence="3">The sequence shown here is derived from an EMBL/GenBank/DDBJ whole genome shotgun (WGS) entry which is preliminary data.</text>
</comment>
<keyword evidence="4" id="KW-1185">Reference proteome</keyword>
<dbReference type="EMBL" id="BMAR01000053">
    <property type="protein sequence ID" value="GFR51682.1"/>
    <property type="molecule type" value="Genomic_DNA"/>
</dbReference>
<feature type="region of interest" description="Disordered" evidence="2">
    <location>
        <begin position="93"/>
        <end position="137"/>
    </location>
</feature>
<feature type="coiled-coil region" evidence="1">
    <location>
        <begin position="665"/>
        <end position="692"/>
    </location>
</feature>